<evidence type="ECO:0000313" key="2">
    <source>
        <dbReference type="EMBL" id="KAK1675355.1"/>
    </source>
</evidence>
<dbReference type="AlphaFoldDB" id="A0AAJ0EXM8"/>
<dbReference type="Proteomes" id="UP001224890">
    <property type="component" value="Unassembled WGS sequence"/>
</dbReference>
<evidence type="ECO:0000256" key="1">
    <source>
        <dbReference type="SAM" id="MobiDB-lite"/>
    </source>
</evidence>
<gene>
    <name evidence="2" type="ORF">BDP55DRAFT_552405</name>
</gene>
<keyword evidence="3" id="KW-1185">Reference proteome</keyword>
<feature type="region of interest" description="Disordered" evidence="1">
    <location>
        <begin position="1"/>
        <end position="54"/>
    </location>
</feature>
<organism evidence="2 3">
    <name type="scientific">Colletotrichum godetiae</name>
    <dbReference type="NCBI Taxonomy" id="1209918"/>
    <lineage>
        <taxon>Eukaryota</taxon>
        <taxon>Fungi</taxon>
        <taxon>Dikarya</taxon>
        <taxon>Ascomycota</taxon>
        <taxon>Pezizomycotina</taxon>
        <taxon>Sordariomycetes</taxon>
        <taxon>Hypocreomycetidae</taxon>
        <taxon>Glomerellales</taxon>
        <taxon>Glomerellaceae</taxon>
        <taxon>Colletotrichum</taxon>
        <taxon>Colletotrichum acutatum species complex</taxon>
    </lineage>
</organism>
<reference evidence="2" key="1">
    <citation type="submission" date="2021-06" db="EMBL/GenBank/DDBJ databases">
        <title>Comparative genomics, transcriptomics and evolutionary studies reveal genomic signatures of adaptation to plant cell wall in hemibiotrophic fungi.</title>
        <authorList>
            <consortium name="DOE Joint Genome Institute"/>
            <person name="Baroncelli R."/>
            <person name="Diaz J.F."/>
            <person name="Benocci T."/>
            <person name="Peng M."/>
            <person name="Battaglia E."/>
            <person name="Haridas S."/>
            <person name="Andreopoulos W."/>
            <person name="Labutti K."/>
            <person name="Pangilinan J."/>
            <person name="Floch G.L."/>
            <person name="Makela M.R."/>
            <person name="Henrissat B."/>
            <person name="Grigoriev I.V."/>
            <person name="Crouch J.A."/>
            <person name="De Vries R.P."/>
            <person name="Sukno S.A."/>
            <person name="Thon M.R."/>
        </authorList>
    </citation>
    <scope>NUCLEOTIDE SEQUENCE</scope>
    <source>
        <strain evidence="2">CBS 193.32</strain>
    </source>
</reference>
<name>A0AAJ0EXM8_9PEZI</name>
<sequence>MASRGTIAPLPVIHEEGDWEDSSSSSSSDDDYNEDEDLLLPHERARPPSPPSHSAQLRLIYHSRTWETQIYMLKDGKALKERSSYETLSNGFFAADAFATLLTHWSNALPERLKDILGDDHPYLERLVLPAAPRQFKLIKGMDNSKHLPDQLLKPFPEMEGRLIMQRMRPIKPTVVRIIIDHTIGRDFQNQALMMPENYNLHPKIWLGFEQPPEVRDALKDYPNLATRPAYLDQLLKFIGRPGVLELARKMGTALAIIHHDMHKDARNVKFRLAYDPMQDKPQLWVCGLGNMDELKENERFFPRPSVGSGIFDAFWAAYMIVSEGIIQWKEDIAPEGSYRDQEMRKLLMKVLVARMKTL</sequence>
<dbReference type="RefSeq" id="XP_060429358.1">
    <property type="nucleotide sequence ID" value="XM_060569207.1"/>
</dbReference>
<evidence type="ECO:0000313" key="3">
    <source>
        <dbReference type="Proteomes" id="UP001224890"/>
    </source>
</evidence>
<feature type="compositionally biased region" description="Acidic residues" evidence="1">
    <location>
        <begin position="28"/>
        <end position="38"/>
    </location>
</feature>
<protein>
    <submittedName>
        <fullName evidence="2">Uncharacterized protein</fullName>
    </submittedName>
</protein>
<comment type="caution">
    <text evidence="2">The sequence shown here is derived from an EMBL/GenBank/DDBJ whole genome shotgun (WGS) entry which is preliminary data.</text>
</comment>
<dbReference type="EMBL" id="JAHMHR010000021">
    <property type="protein sequence ID" value="KAK1675355.1"/>
    <property type="molecule type" value="Genomic_DNA"/>
</dbReference>
<accession>A0AAJ0EXM8</accession>
<proteinExistence type="predicted"/>
<dbReference type="GeneID" id="85453733"/>